<proteinExistence type="predicted"/>
<dbReference type="EMBL" id="JAETWB010000013">
    <property type="protein sequence ID" value="MBL6080437.1"/>
    <property type="molecule type" value="Genomic_DNA"/>
</dbReference>
<keyword evidence="2" id="KW-0288">FMN</keyword>
<keyword evidence="7" id="KW-1185">Reference proteome</keyword>
<comment type="caution">
    <text evidence="6">The sequence shown here is derived from an EMBL/GenBank/DDBJ whole genome shotgun (WGS) entry which is preliminary data.</text>
</comment>
<accession>A0ABS1U9Q9</accession>
<keyword evidence="3" id="KW-0560">Oxidoreductase</keyword>
<dbReference type="SUPFAM" id="SSF51679">
    <property type="entry name" value="Bacterial luciferase-like"/>
    <property type="match status" value="1"/>
</dbReference>
<dbReference type="InterPro" id="IPR011251">
    <property type="entry name" value="Luciferase-like_dom"/>
</dbReference>
<keyword evidence="4" id="KW-0503">Monooxygenase</keyword>
<dbReference type="RefSeq" id="WP_202833665.1">
    <property type="nucleotide sequence ID" value="NZ_JAETWB010000013.1"/>
</dbReference>
<dbReference type="Gene3D" id="3.20.20.30">
    <property type="entry name" value="Luciferase-like domain"/>
    <property type="match status" value="1"/>
</dbReference>
<keyword evidence="1" id="KW-0285">Flavoprotein</keyword>
<dbReference type="Pfam" id="PF00296">
    <property type="entry name" value="Bac_luciferase"/>
    <property type="match status" value="1"/>
</dbReference>
<dbReference type="NCBIfam" id="TIGR03619">
    <property type="entry name" value="F420_Rv2161c"/>
    <property type="match status" value="1"/>
</dbReference>
<evidence type="ECO:0000256" key="2">
    <source>
        <dbReference type="ARBA" id="ARBA00022643"/>
    </source>
</evidence>
<evidence type="ECO:0000256" key="3">
    <source>
        <dbReference type="ARBA" id="ARBA00023002"/>
    </source>
</evidence>
<gene>
    <name evidence="6" type="ORF">JMJ56_20680</name>
</gene>
<dbReference type="PANTHER" id="PTHR42847">
    <property type="entry name" value="ALKANESULFONATE MONOOXYGENASE"/>
    <property type="match status" value="1"/>
</dbReference>
<organism evidence="6 7">
    <name type="scientific">Belnapia arida</name>
    <dbReference type="NCBI Taxonomy" id="2804533"/>
    <lineage>
        <taxon>Bacteria</taxon>
        <taxon>Pseudomonadati</taxon>
        <taxon>Pseudomonadota</taxon>
        <taxon>Alphaproteobacteria</taxon>
        <taxon>Acetobacterales</taxon>
        <taxon>Roseomonadaceae</taxon>
        <taxon>Belnapia</taxon>
    </lineage>
</organism>
<evidence type="ECO:0000313" key="6">
    <source>
        <dbReference type="EMBL" id="MBL6080437.1"/>
    </source>
</evidence>
<dbReference type="Proteomes" id="UP000660885">
    <property type="component" value="Unassembled WGS sequence"/>
</dbReference>
<evidence type="ECO:0000256" key="1">
    <source>
        <dbReference type="ARBA" id="ARBA00022630"/>
    </source>
</evidence>
<evidence type="ECO:0000259" key="5">
    <source>
        <dbReference type="Pfam" id="PF00296"/>
    </source>
</evidence>
<dbReference type="PANTHER" id="PTHR42847:SF4">
    <property type="entry name" value="ALKANESULFONATE MONOOXYGENASE-RELATED"/>
    <property type="match status" value="1"/>
</dbReference>
<evidence type="ECO:0000313" key="7">
    <source>
        <dbReference type="Proteomes" id="UP000660885"/>
    </source>
</evidence>
<reference evidence="6 7" key="1">
    <citation type="submission" date="2021-01" db="EMBL/GenBank/DDBJ databases">
        <title>Belnapia mucosa sp. nov. and Belnapia arida sp. nov., isolated from the Tabernas Desert (Almeria, Spain).</title>
        <authorList>
            <person name="Molina-Menor E."/>
            <person name="Vidal-Verdu A."/>
            <person name="Calonge A."/>
            <person name="Satari L."/>
            <person name="Pereto J."/>
            <person name="Porcar M."/>
        </authorList>
    </citation>
    <scope>NUCLEOTIDE SEQUENCE [LARGE SCALE GENOMIC DNA]</scope>
    <source>
        <strain evidence="6 7">T18</strain>
    </source>
</reference>
<protein>
    <submittedName>
        <fullName evidence="6">LLM class F420-dependent oxidoreductase</fullName>
    </submittedName>
</protein>
<dbReference type="InterPro" id="IPR036661">
    <property type="entry name" value="Luciferase-like_sf"/>
</dbReference>
<name>A0ABS1U9Q9_9PROT</name>
<sequence length="299" mass="32827">MRLGVMLPFGDIGGEPGVVRDFALEAEAIGYTNLGLADHVLGVNVASRPDWGDRNTSADLFHDPFVCFGFLAGLCRPTTEFSTQVLILAQRQAVLVAKQAASLDLLCGGRFRLGVGVGWNPVEFTGLNENFSNRGRRSAEQVEVMQRLWAEPHVSFEGRWHRIDDAGINPMPVNRRVPVWFGGHVEQTLERIATLGDGWIMNAYPPGAEIEAELAKLRRLTEAAGRDPGAIGLEVWISGGVGGEAEWRREAAYWKAQGATHLTLTNTFGRRHHKRIAGRGVADHLAVMRRYQAAVADLL</sequence>
<dbReference type="InterPro" id="IPR050172">
    <property type="entry name" value="SsuD_RutA_monooxygenase"/>
</dbReference>
<dbReference type="InterPro" id="IPR019921">
    <property type="entry name" value="Lucif-like_OxRdtase_Rv2161c"/>
</dbReference>
<feature type="domain" description="Luciferase-like" evidence="5">
    <location>
        <begin position="1"/>
        <end position="254"/>
    </location>
</feature>
<evidence type="ECO:0000256" key="4">
    <source>
        <dbReference type="ARBA" id="ARBA00023033"/>
    </source>
</evidence>